<proteinExistence type="predicted"/>
<dbReference type="PANTHER" id="PTHR42923">
    <property type="entry name" value="PROTOPORPHYRINOGEN OXIDASE"/>
    <property type="match status" value="1"/>
</dbReference>
<dbReference type="InterPro" id="IPR050464">
    <property type="entry name" value="Zeta_carotene_desat/Oxidored"/>
</dbReference>
<dbReference type="InterPro" id="IPR036188">
    <property type="entry name" value="FAD/NAD-bd_sf"/>
</dbReference>
<dbReference type="InterPro" id="IPR002937">
    <property type="entry name" value="Amino_oxidase"/>
</dbReference>
<comment type="caution">
    <text evidence="2">The sequence shown here is derived from an EMBL/GenBank/DDBJ whole genome shotgun (WGS) entry which is preliminary data.</text>
</comment>
<dbReference type="GO" id="GO:0016491">
    <property type="term" value="F:oxidoreductase activity"/>
    <property type="evidence" value="ECO:0007669"/>
    <property type="project" value="InterPro"/>
</dbReference>
<dbReference type="SUPFAM" id="SSF51905">
    <property type="entry name" value="FAD/NAD(P)-binding domain"/>
    <property type="match status" value="1"/>
</dbReference>
<dbReference type="Proteomes" id="UP001161094">
    <property type="component" value="Unassembled WGS sequence"/>
</dbReference>
<feature type="domain" description="Amine oxidase" evidence="1">
    <location>
        <begin position="39"/>
        <end position="315"/>
    </location>
</feature>
<dbReference type="PANTHER" id="PTHR42923:SF17">
    <property type="entry name" value="AMINE OXIDASE DOMAIN-CONTAINING PROTEIN"/>
    <property type="match status" value="1"/>
</dbReference>
<evidence type="ECO:0000259" key="1">
    <source>
        <dbReference type="Pfam" id="PF01593"/>
    </source>
</evidence>
<evidence type="ECO:0000313" key="2">
    <source>
        <dbReference type="EMBL" id="MDH0738562.1"/>
    </source>
</evidence>
<dbReference type="RefSeq" id="WP_279996578.1">
    <property type="nucleotide sequence ID" value="NZ_JAOCDZ010000017.1"/>
</dbReference>
<evidence type="ECO:0000313" key="3">
    <source>
        <dbReference type="Proteomes" id="UP001161094"/>
    </source>
</evidence>
<gene>
    <name evidence="2" type="ORF">N5D93_22270</name>
</gene>
<protein>
    <submittedName>
        <fullName evidence="2">FAD-dependent oxidoreductase</fullName>
    </submittedName>
</protein>
<accession>A0AA42S5F4</accession>
<dbReference type="AlphaFoldDB" id="A0AA42S5F4"/>
<dbReference type="Gene3D" id="3.50.50.60">
    <property type="entry name" value="FAD/NAD(P)-binding domain"/>
    <property type="match status" value="1"/>
</dbReference>
<dbReference type="Pfam" id="PF01593">
    <property type="entry name" value="Amino_oxidase"/>
    <property type="match status" value="1"/>
</dbReference>
<reference evidence="2" key="1">
    <citation type="submission" date="2022-09" db="EMBL/GenBank/DDBJ databases">
        <title>Intensive care unit water sources are persistently colonized with multi-drug resistant bacteria and are the site of extensive horizontal gene transfer of antibiotic resistance genes.</title>
        <authorList>
            <person name="Diorio-Toth L."/>
        </authorList>
    </citation>
    <scope>NUCLEOTIDE SEQUENCE</scope>
    <source>
        <strain evidence="2">GD03843</strain>
    </source>
</reference>
<organism evidence="2 3">
    <name type="scientific">Achromobacter spanius</name>
    <dbReference type="NCBI Taxonomy" id="217203"/>
    <lineage>
        <taxon>Bacteria</taxon>
        <taxon>Pseudomonadati</taxon>
        <taxon>Pseudomonadota</taxon>
        <taxon>Betaproteobacteria</taxon>
        <taxon>Burkholderiales</taxon>
        <taxon>Alcaligenaceae</taxon>
        <taxon>Achromobacter</taxon>
    </lineage>
</organism>
<dbReference type="EMBL" id="JAOCDZ010000017">
    <property type="protein sequence ID" value="MDH0738562.1"/>
    <property type="molecule type" value="Genomic_DNA"/>
</dbReference>
<sequence length="446" mass="48483">MTPTSSVPDATPAFAPVPPRPAFVPVPPGSRIAVIGGGIAGLSAAWLLSEKFSVTLFEADKRVGGHTNTVDATVGGVSHPVDTGFLVHNDLTYPHLVQLFKHLAIPVHASDMTFSVSLTQPDLEWAGTNLGTVFAQRRNLLRPAFLGMLRDILRFNRNAAAYLARSGPHALLGDLLDAEGYGQAMRDWYLLPMAGAIWSTPPSMVLAQPARSFLSFCLNHRLLQVAGRPQWKTVQGGARRYVDAMLPRIAQVRVSSPVHSVKRLADGVEVRTSGHVDRFDAVVLACHAPTSLAMLDATEAEREVLSRVRYQPNVAVLHTDTALLPRRRSVWSAWNYLAGPTADAPMSVSYLLNVLQPLPFKQPVIVTLNPQRAPAPDQVLGRYEYEHPILDADAVEAQRQLPDIQGRARVWFCGAWAGYGFHEDGLASAIRVAADFGVSPPWGDAT</sequence>
<name>A0AA42S5F4_9BURK</name>